<dbReference type="Proteomes" id="UP000076925">
    <property type="component" value="Unassembled WGS sequence"/>
</dbReference>
<name>A0A139X3W1_9CYAN</name>
<dbReference type="Pfam" id="PF19649">
    <property type="entry name" value="DUF6152"/>
    <property type="match status" value="1"/>
</dbReference>
<accession>A0A139X3W1</accession>
<sequence length="135" mass="15318">MNYQQQNNKAMLKKAFLHTALTAATIANFLAAETGIASAHHGWSEYNSQQTLNINGEIQNVRYENPHTVIEVKTKDNKVWQAVLAPPSRMQRRGLPENILQVGQQVKLVGYPHRTDAREMRAEQIVVSNKTIELR</sequence>
<keyword evidence="1" id="KW-0732">Signal</keyword>
<comment type="caution">
    <text evidence="2">The sequence shown here is derived from an EMBL/GenBank/DDBJ whole genome shotgun (WGS) entry which is preliminary data.</text>
</comment>
<evidence type="ECO:0000313" key="2">
    <source>
        <dbReference type="EMBL" id="KYC39356.1"/>
    </source>
</evidence>
<feature type="chain" id="PRO_5007300539" description="DNA-binding protein" evidence="1">
    <location>
        <begin position="32"/>
        <end position="135"/>
    </location>
</feature>
<dbReference type="InterPro" id="IPR046150">
    <property type="entry name" value="DUF6152"/>
</dbReference>
<dbReference type="EMBL" id="ANNX02000035">
    <property type="protein sequence ID" value="KYC39356.1"/>
    <property type="molecule type" value="Genomic_DNA"/>
</dbReference>
<dbReference type="OrthoDB" id="513141at2"/>
<gene>
    <name evidence="2" type="ORF">WA1_31990</name>
</gene>
<evidence type="ECO:0008006" key="4">
    <source>
        <dbReference type="Google" id="ProtNLM"/>
    </source>
</evidence>
<organism evidence="2 3">
    <name type="scientific">Scytonema hofmannii PCC 7110</name>
    <dbReference type="NCBI Taxonomy" id="128403"/>
    <lineage>
        <taxon>Bacteria</taxon>
        <taxon>Bacillati</taxon>
        <taxon>Cyanobacteriota</taxon>
        <taxon>Cyanophyceae</taxon>
        <taxon>Nostocales</taxon>
        <taxon>Scytonemataceae</taxon>
        <taxon>Scytonema</taxon>
    </lineage>
</organism>
<reference evidence="2 3" key="1">
    <citation type="journal article" date="2013" name="Genome Biol. Evol.">
        <title>Genomes of Stigonematalean cyanobacteria (subsection V) and the evolution of oxygenic photosynthesis from prokaryotes to plastids.</title>
        <authorList>
            <person name="Dagan T."/>
            <person name="Roettger M."/>
            <person name="Stucken K."/>
            <person name="Landan G."/>
            <person name="Koch R."/>
            <person name="Major P."/>
            <person name="Gould S.B."/>
            <person name="Goremykin V.V."/>
            <person name="Rippka R."/>
            <person name="Tandeau de Marsac N."/>
            <person name="Gugger M."/>
            <person name="Lockhart P.J."/>
            <person name="Allen J.F."/>
            <person name="Brune I."/>
            <person name="Maus I."/>
            <person name="Puhler A."/>
            <person name="Martin W.F."/>
        </authorList>
    </citation>
    <scope>NUCLEOTIDE SEQUENCE [LARGE SCALE GENOMIC DNA]</scope>
    <source>
        <strain evidence="2 3">PCC 7110</strain>
    </source>
</reference>
<evidence type="ECO:0000313" key="3">
    <source>
        <dbReference type="Proteomes" id="UP000076925"/>
    </source>
</evidence>
<dbReference type="STRING" id="128403.WA1_31990"/>
<proteinExistence type="predicted"/>
<protein>
    <recommendedName>
        <fullName evidence="4">DNA-binding protein</fullName>
    </recommendedName>
</protein>
<keyword evidence="3" id="KW-1185">Reference proteome</keyword>
<evidence type="ECO:0000256" key="1">
    <source>
        <dbReference type="SAM" id="SignalP"/>
    </source>
</evidence>
<dbReference type="AlphaFoldDB" id="A0A139X3W1"/>
<feature type="signal peptide" evidence="1">
    <location>
        <begin position="1"/>
        <end position="31"/>
    </location>
</feature>